<comment type="caution">
    <text evidence="2">The sequence shown here is derived from an EMBL/GenBank/DDBJ whole genome shotgun (WGS) entry which is preliminary data.</text>
</comment>
<dbReference type="OrthoDB" id="9804747at2"/>
<dbReference type="EC" id="3.1.4.52" evidence="2"/>
<gene>
    <name evidence="2" type="primary">rpfG_5</name>
    <name evidence="2" type="ORF">CLTEP_23510</name>
</gene>
<dbReference type="InterPro" id="IPR003607">
    <property type="entry name" value="HD/PDEase_dom"/>
</dbReference>
<protein>
    <submittedName>
        <fullName evidence="2">Cyclic di-GMP phosphodiesterase response regulator RpfG</fullName>
        <ecNumber evidence="2">3.1.4.52</ecNumber>
    </submittedName>
</protein>
<evidence type="ECO:0000313" key="2">
    <source>
        <dbReference type="EMBL" id="KYH31568.1"/>
    </source>
</evidence>
<name>A0A151AV99_9CLOT</name>
<dbReference type="Proteomes" id="UP000075531">
    <property type="component" value="Unassembled WGS sequence"/>
</dbReference>
<dbReference type="SMART" id="SM00471">
    <property type="entry name" value="HDc"/>
    <property type="match status" value="1"/>
</dbReference>
<dbReference type="CDD" id="cd00077">
    <property type="entry name" value="HDc"/>
    <property type="match status" value="1"/>
</dbReference>
<dbReference type="PANTHER" id="PTHR43155:SF2">
    <property type="entry name" value="CYCLIC DI-GMP PHOSPHODIESTERASE PA4108"/>
    <property type="match status" value="1"/>
</dbReference>
<sequence>MRLTLVSNLVGNEILAKNIITEDGKLLLKHGERVNQEHISNLKKYKIFFVYIEDEDLEDIYEDTYLNSLKETALKSMPDIFNNLLTGNTEFINEALVSVYELIDYISGEDTINTNLYEVKNYDNYTYIHCLDTCIMSTFLGARLHYDKENLRNLALAALFHDIGKTKISSSIINKKGLLTKNEFDIIKLHPFYSKEIISKIPSIPACVIDGVAQHHEKFDGTGYPFRISGNEISEYARLISICDVFTAVSSNRNYRNRFDPYEAYELILSSSSTYFDPKLVELFKNTFSVYPLGSCLKLSNGIEGFVVKQNPGFPDRPVLRVIYDINKHKITPYEINLLKNTNITVISVL</sequence>
<reference evidence="2 3" key="1">
    <citation type="submission" date="2016-02" db="EMBL/GenBank/DDBJ databases">
        <title>Genome sequence of Clostridium tepidiprofundi DSM 19306.</title>
        <authorList>
            <person name="Poehlein A."/>
            <person name="Daniel R."/>
        </authorList>
    </citation>
    <scope>NUCLEOTIDE SEQUENCE [LARGE SCALE GENOMIC DNA]</scope>
    <source>
        <strain evidence="2 3">DSM 19306</strain>
    </source>
</reference>
<organism evidence="2 3">
    <name type="scientific">Clostridium tepidiprofundi DSM 19306</name>
    <dbReference type="NCBI Taxonomy" id="1121338"/>
    <lineage>
        <taxon>Bacteria</taxon>
        <taxon>Bacillati</taxon>
        <taxon>Bacillota</taxon>
        <taxon>Clostridia</taxon>
        <taxon>Eubacteriales</taxon>
        <taxon>Clostridiaceae</taxon>
        <taxon>Clostridium</taxon>
    </lineage>
</organism>
<feature type="domain" description="HD-GYP" evidence="1">
    <location>
        <begin position="104"/>
        <end position="300"/>
    </location>
</feature>
<dbReference type="GO" id="GO:0071111">
    <property type="term" value="F:cyclic-guanylate-specific phosphodiesterase activity"/>
    <property type="evidence" value="ECO:0007669"/>
    <property type="project" value="UniProtKB-EC"/>
</dbReference>
<dbReference type="SUPFAM" id="SSF109604">
    <property type="entry name" value="HD-domain/PDEase-like"/>
    <property type="match status" value="1"/>
</dbReference>
<keyword evidence="3" id="KW-1185">Reference proteome</keyword>
<dbReference type="EMBL" id="LTBA01000045">
    <property type="protein sequence ID" value="KYH31568.1"/>
    <property type="molecule type" value="Genomic_DNA"/>
</dbReference>
<dbReference type="PROSITE" id="PS51832">
    <property type="entry name" value="HD_GYP"/>
    <property type="match status" value="1"/>
</dbReference>
<dbReference type="RefSeq" id="WP_066826873.1">
    <property type="nucleotide sequence ID" value="NZ_LTBA01000045.1"/>
</dbReference>
<dbReference type="PANTHER" id="PTHR43155">
    <property type="entry name" value="CYCLIC DI-GMP PHOSPHODIESTERASE PA4108-RELATED"/>
    <property type="match status" value="1"/>
</dbReference>
<evidence type="ECO:0000259" key="1">
    <source>
        <dbReference type="PROSITE" id="PS51832"/>
    </source>
</evidence>
<keyword evidence="2" id="KW-0378">Hydrolase</keyword>
<dbReference type="InterPro" id="IPR037522">
    <property type="entry name" value="HD_GYP_dom"/>
</dbReference>
<evidence type="ECO:0000313" key="3">
    <source>
        <dbReference type="Proteomes" id="UP000075531"/>
    </source>
</evidence>
<proteinExistence type="predicted"/>
<dbReference type="PATRIC" id="fig|1121338.3.peg.2427"/>
<dbReference type="Pfam" id="PF13487">
    <property type="entry name" value="HD_5"/>
    <property type="match status" value="1"/>
</dbReference>
<accession>A0A151AV99</accession>
<dbReference type="AlphaFoldDB" id="A0A151AV99"/>
<dbReference type="STRING" id="1121338.CLTEP_23510"/>
<dbReference type="Gene3D" id="1.10.3210.10">
    <property type="entry name" value="Hypothetical protein af1432"/>
    <property type="match status" value="1"/>
</dbReference>